<comment type="caution">
    <text evidence="2">The sequence shown here is derived from an EMBL/GenBank/DDBJ whole genome shotgun (WGS) entry which is preliminary data.</text>
</comment>
<dbReference type="PANTHER" id="PTHR31170">
    <property type="entry name" value="BNAC04G53230D PROTEIN"/>
    <property type="match status" value="1"/>
</dbReference>
<dbReference type="EMBL" id="JAUJYO010000022">
    <property type="protein sequence ID" value="KAK1282989.1"/>
    <property type="molecule type" value="Genomic_DNA"/>
</dbReference>
<sequence>MDEEPEMNSSDDQVCLTLDMEDIFRSDEVGVSTDIQEIISSDEEVEEKPIHFDDVPVSRKKERQRDITIDVESVAWANSFKSKLDESFVERWRQEKRSIFRVPPILCSENPEAYMPRVVSIGPYHRGRADLTVMEKHKHRVTRHLFSRHPDYLVAKCFQEVRSLEKRARSCYADEIDMESREFAEMMILDGCFIISFLINQTWYEELREQKDKDKEEQKDKEEEMGDNYCVPLVYEDLIKVENQIPFLILETLYNLLVLQDPKGTITDSILDLAIFNLKQLEPVGDRDGTINGITRVHHLLHLFYQTAASIRKSADHFDDDNYDCTTSQILKGKSNVGVGGNKVSNWMWTASELQEAGVKFTGKSDCRFLCVSFRDGTMEIPTIRIFERTLPTLRNLIAFEQCFPDTNSEVTFFADMMDALIDTPRDVKVLQDAGILKIGLSNPKEVTQLFNQLCRHVYYDNSESNLQEVYNRVNHYCNSRWHRYRAVLARDYFRNPWTIISVVAAIILLILTFLQTFYGMFGYYNPRT</sequence>
<dbReference type="InterPro" id="IPR004158">
    <property type="entry name" value="DUF247_pln"/>
</dbReference>
<evidence type="ECO:0000313" key="2">
    <source>
        <dbReference type="EMBL" id="KAK1282989.1"/>
    </source>
</evidence>
<keyword evidence="3" id="KW-1185">Reference proteome</keyword>
<evidence type="ECO:0000256" key="1">
    <source>
        <dbReference type="SAM" id="Phobius"/>
    </source>
</evidence>
<keyword evidence="1" id="KW-0472">Membrane</keyword>
<organism evidence="2 3">
    <name type="scientific">Acorus calamus</name>
    <name type="common">Sweet flag</name>
    <dbReference type="NCBI Taxonomy" id="4465"/>
    <lineage>
        <taxon>Eukaryota</taxon>
        <taxon>Viridiplantae</taxon>
        <taxon>Streptophyta</taxon>
        <taxon>Embryophyta</taxon>
        <taxon>Tracheophyta</taxon>
        <taxon>Spermatophyta</taxon>
        <taxon>Magnoliopsida</taxon>
        <taxon>Liliopsida</taxon>
        <taxon>Acoraceae</taxon>
        <taxon>Acorus</taxon>
    </lineage>
</organism>
<name>A0AAV9C2H9_ACOCL</name>
<dbReference type="AlphaFoldDB" id="A0AAV9C2H9"/>
<reference evidence="2" key="2">
    <citation type="submission" date="2023-06" db="EMBL/GenBank/DDBJ databases">
        <authorList>
            <person name="Ma L."/>
            <person name="Liu K.-W."/>
            <person name="Li Z."/>
            <person name="Hsiao Y.-Y."/>
            <person name="Qi Y."/>
            <person name="Fu T."/>
            <person name="Tang G."/>
            <person name="Zhang D."/>
            <person name="Sun W.-H."/>
            <person name="Liu D.-K."/>
            <person name="Li Y."/>
            <person name="Chen G.-Z."/>
            <person name="Liu X.-D."/>
            <person name="Liao X.-Y."/>
            <person name="Jiang Y.-T."/>
            <person name="Yu X."/>
            <person name="Hao Y."/>
            <person name="Huang J."/>
            <person name="Zhao X.-W."/>
            <person name="Ke S."/>
            <person name="Chen Y.-Y."/>
            <person name="Wu W.-L."/>
            <person name="Hsu J.-L."/>
            <person name="Lin Y.-F."/>
            <person name="Huang M.-D."/>
            <person name="Li C.-Y."/>
            <person name="Huang L."/>
            <person name="Wang Z.-W."/>
            <person name="Zhao X."/>
            <person name="Zhong W.-Y."/>
            <person name="Peng D.-H."/>
            <person name="Ahmad S."/>
            <person name="Lan S."/>
            <person name="Zhang J.-S."/>
            <person name="Tsai W.-C."/>
            <person name="Van De Peer Y."/>
            <person name="Liu Z.-J."/>
        </authorList>
    </citation>
    <scope>NUCLEOTIDE SEQUENCE</scope>
    <source>
        <strain evidence="2">CP</strain>
        <tissue evidence="2">Leaves</tissue>
    </source>
</reference>
<evidence type="ECO:0000313" key="3">
    <source>
        <dbReference type="Proteomes" id="UP001180020"/>
    </source>
</evidence>
<keyword evidence="1" id="KW-1133">Transmembrane helix</keyword>
<proteinExistence type="predicted"/>
<gene>
    <name evidence="2" type="ORF">QJS10_CPB22g01285</name>
</gene>
<feature type="transmembrane region" description="Helical" evidence="1">
    <location>
        <begin position="498"/>
        <end position="522"/>
    </location>
</feature>
<dbReference type="PANTHER" id="PTHR31170:SF25">
    <property type="entry name" value="BNAA09G04570D PROTEIN"/>
    <property type="match status" value="1"/>
</dbReference>
<accession>A0AAV9C2H9</accession>
<keyword evidence="1" id="KW-0812">Transmembrane</keyword>
<dbReference type="Pfam" id="PF03140">
    <property type="entry name" value="DUF247"/>
    <property type="match status" value="1"/>
</dbReference>
<dbReference type="Proteomes" id="UP001180020">
    <property type="component" value="Unassembled WGS sequence"/>
</dbReference>
<reference evidence="2" key="1">
    <citation type="journal article" date="2023" name="Nat. Commun.">
        <title>Diploid and tetraploid genomes of Acorus and the evolution of monocots.</title>
        <authorList>
            <person name="Ma L."/>
            <person name="Liu K.W."/>
            <person name="Li Z."/>
            <person name="Hsiao Y.Y."/>
            <person name="Qi Y."/>
            <person name="Fu T."/>
            <person name="Tang G.D."/>
            <person name="Zhang D."/>
            <person name="Sun W.H."/>
            <person name="Liu D.K."/>
            <person name="Li Y."/>
            <person name="Chen G.Z."/>
            <person name="Liu X.D."/>
            <person name="Liao X.Y."/>
            <person name="Jiang Y.T."/>
            <person name="Yu X."/>
            <person name="Hao Y."/>
            <person name="Huang J."/>
            <person name="Zhao X.W."/>
            <person name="Ke S."/>
            <person name="Chen Y.Y."/>
            <person name="Wu W.L."/>
            <person name="Hsu J.L."/>
            <person name="Lin Y.F."/>
            <person name="Huang M.D."/>
            <person name="Li C.Y."/>
            <person name="Huang L."/>
            <person name="Wang Z.W."/>
            <person name="Zhao X."/>
            <person name="Zhong W.Y."/>
            <person name="Peng D.H."/>
            <person name="Ahmad S."/>
            <person name="Lan S."/>
            <person name="Zhang J.S."/>
            <person name="Tsai W.C."/>
            <person name="Van de Peer Y."/>
            <person name="Liu Z.J."/>
        </authorList>
    </citation>
    <scope>NUCLEOTIDE SEQUENCE</scope>
    <source>
        <strain evidence="2">CP</strain>
    </source>
</reference>
<protein>
    <submittedName>
        <fullName evidence="2">UPF0481 protein</fullName>
    </submittedName>
</protein>